<protein>
    <submittedName>
        <fullName evidence="2">Uncharacterized protein</fullName>
    </submittedName>
</protein>
<keyword evidence="1" id="KW-0812">Transmembrane</keyword>
<evidence type="ECO:0000256" key="1">
    <source>
        <dbReference type="SAM" id="Phobius"/>
    </source>
</evidence>
<dbReference type="AlphaFoldDB" id="A0A6L2KW20"/>
<comment type="caution">
    <text evidence="2">The sequence shown here is derived from an EMBL/GenBank/DDBJ whole genome shotgun (WGS) entry which is preliminary data.</text>
</comment>
<gene>
    <name evidence="2" type="ORF">Tci_025809</name>
</gene>
<feature type="transmembrane region" description="Helical" evidence="1">
    <location>
        <begin position="73"/>
        <end position="106"/>
    </location>
</feature>
<name>A0A6L2KW20_TANCI</name>
<dbReference type="EMBL" id="BKCJ010003235">
    <property type="protein sequence ID" value="GEU53831.1"/>
    <property type="molecule type" value="Genomic_DNA"/>
</dbReference>
<keyword evidence="1" id="KW-1133">Transmembrane helix</keyword>
<reference evidence="2" key="1">
    <citation type="journal article" date="2019" name="Sci. Rep.">
        <title>Draft genome of Tanacetum cinerariifolium, the natural source of mosquito coil.</title>
        <authorList>
            <person name="Yamashiro T."/>
            <person name="Shiraishi A."/>
            <person name="Satake H."/>
            <person name="Nakayama K."/>
        </authorList>
    </citation>
    <scope>NUCLEOTIDE SEQUENCE</scope>
</reference>
<evidence type="ECO:0000313" key="2">
    <source>
        <dbReference type="EMBL" id="GEU53831.1"/>
    </source>
</evidence>
<proteinExistence type="predicted"/>
<sequence length="187" mass="19654">MTNYRYSLLIASSGWSFVYVVPSQMTHLVASITLNSARSCVMQGAFPTQGTVSSIPTILTWGGSIRPEDFLSFILLLVVIIVAVAIVVAVVLVVVAAIIGIVAVVVGVPSIIKLSFVITVTDPSILWGNPSIKTSISFSVFGTMFGHKTGVSLGSVFLLRLWVLAMVAACAFNVAVTLSATNCLMAA</sequence>
<accession>A0A6L2KW20</accession>
<feature type="transmembrane region" description="Helical" evidence="1">
    <location>
        <begin position="161"/>
        <end position="185"/>
    </location>
</feature>
<organism evidence="2">
    <name type="scientific">Tanacetum cinerariifolium</name>
    <name type="common">Dalmatian daisy</name>
    <name type="synonym">Chrysanthemum cinerariifolium</name>
    <dbReference type="NCBI Taxonomy" id="118510"/>
    <lineage>
        <taxon>Eukaryota</taxon>
        <taxon>Viridiplantae</taxon>
        <taxon>Streptophyta</taxon>
        <taxon>Embryophyta</taxon>
        <taxon>Tracheophyta</taxon>
        <taxon>Spermatophyta</taxon>
        <taxon>Magnoliopsida</taxon>
        <taxon>eudicotyledons</taxon>
        <taxon>Gunneridae</taxon>
        <taxon>Pentapetalae</taxon>
        <taxon>asterids</taxon>
        <taxon>campanulids</taxon>
        <taxon>Asterales</taxon>
        <taxon>Asteraceae</taxon>
        <taxon>Asteroideae</taxon>
        <taxon>Anthemideae</taxon>
        <taxon>Anthemidinae</taxon>
        <taxon>Tanacetum</taxon>
    </lineage>
</organism>
<keyword evidence="1" id="KW-0472">Membrane</keyword>